<dbReference type="InterPro" id="IPR036662">
    <property type="entry name" value="PTS_EIIA_man-typ_sf"/>
</dbReference>
<dbReference type="eggNOG" id="COG2893">
    <property type="taxonomic scope" value="Bacteria"/>
</dbReference>
<dbReference type="Proteomes" id="UP000000845">
    <property type="component" value="Chromosome"/>
</dbReference>
<dbReference type="SUPFAM" id="SSF53062">
    <property type="entry name" value="PTS system fructose IIA component-like"/>
    <property type="match status" value="1"/>
</dbReference>
<evidence type="ECO:0000313" key="10">
    <source>
        <dbReference type="Proteomes" id="UP000000845"/>
    </source>
</evidence>
<evidence type="ECO:0000256" key="6">
    <source>
        <dbReference type="ARBA" id="ARBA00022683"/>
    </source>
</evidence>
<dbReference type="InterPro" id="IPR033887">
    <property type="entry name" value="PTS_IIA_man"/>
</dbReference>
<gene>
    <name evidence="9" type="ordered locus">Sterm_3396</name>
</gene>
<evidence type="ECO:0000256" key="5">
    <source>
        <dbReference type="ARBA" id="ARBA00022679"/>
    </source>
</evidence>
<dbReference type="PANTHER" id="PTHR33799:SF1">
    <property type="entry name" value="PTS SYSTEM MANNOSE-SPECIFIC EIIAB COMPONENT-RELATED"/>
    <property type="match status" value="1"/>
</dbReference>
<dbReference type="EMBL" id="CP001739">
    <property type="protein sequence ID" value="ACZ10235.1"/>
    <property type="molecule type" value="Genomic_DNA"/>
</dbReference>
<dbReference type="PANTHER" id="PTHR33799">
    <property type="entry name" value="PTS PERMEASE-RELATED-RELATED"/>
    <property type="match status" value="1"/>
</dbReference>
<keyword evidence="2" id="KW-0813">Transport</keyword>
<dbReference type="InterPro" id="IPR004701">
    <property type="entry name" value="PTS_EIIA_man-typ"/>
</dbReference>
<dbReference type="InterPro" id="IPR051471">
    <property type="entry name" value="Bacterial_PTS_sugar_comp"/>
</dbReference>
<evidence type="ECO:0000256" key="1">
    <source>
        <dbReference type="ARBA" id="ARBA00004496"/>
    </source>
</evidence>
<evidence type="ECO:0000313" key="9">
    <source>
        <dbReference type="EMBL" id="ACZ10235.1"/>
    </source>
</evidence>
<reference evidence="9 10" key="2">
    <citation type="journal article" date="2010" name="Stand. Genomic Sci.">
        <title>Complete genome sequence of Sebaldella termitidis type strain (NCTC 11300).</title>
        <authorList>
            <person name="Harmon-Smith M."/>
            <person name="Celia L."/>
            <person name="Chertkov O."/>
            <person name="Lapidus A."/>
            <person name="Copeland A."/>
            <person name="Glavina Del Rio T."/>
            <person name="Nolan M."/>
            <person name="Lucas S."/>
            <person name="Tice H."/>
            <person name="Cheng J.F."/>
            <person name="Han C."/>
            <person name="Detter J.C."/>
            <person name="Bruce D."/>
            <person name="Goodwin L."/>
            <person name="Pitluck S."/>
            <person name="Pati A."/>
            <person name="Liolios K."/>
            <person name="Ivanova N."/>
            <person name="Mavromatis K."/>
            <person name="Mikhailova N."/>
            <person name="Chen A."/>
            <person name="Palaniappan K."/>
            <person name="Land M."/>
            <person name="Hauser L."/>
            <person name="Chang Y.J."/>
            <person name="Jeffries C.D."/>
            <person name="Brettin T."/>
            <person name="Goker M."/>
            <person name="Beck B."/>
            <person name="Bristow J."/>
            <person name="Eisen J.A."/>
            <person name="Markowitz V."/>
            <person name="Hugenholtz P."/>
            <person name="Kyrpides N.C."/>
            <person name="Klenk H.P."/>
            <person name="Chen F."/>
        </authorList>
    </citation>
    <scope>NUCLEOTIDE SEQUENCE [LARGE SCALE GENOMIC DNA]</scope>
    <source>
        <strain evidence="10">ATCC 33386 / NCTC 11300</strain>
    </source>
</reference>
<evidence type="ECO:0000256" key="2">
    <source>
        <dbReference type="ARBA" id="ARBA00022448"/>
    </source>
</evidence>
<dbReference type="Pfam" id="PF03610">
    <property type="entry name" value="EIIA-man"/>
    <property type="match status" value="1"/>
</dbReference>
<dbReference type="GO" id="GO:0005737">
    <property type="term" value="C:cytoplasm"/>
    <property type="evidence" value="ECO:0007669"/>
    <property type="project" value="UniProtKB-SubCell"/>
</dbReference>
<keyword evidence="10" id="KW-1185">Reference proteome</keyword>
<dbReference type="HOGENOM" id="CLU_123235_1_0_0"/>
<evidence type="ECO:0000259" key="8">
    <source>
        <dbReference type="PROSITE" id="PS51096"/>
    </source>
</evidence>
<accession>D1AQH5</accession>
<evidence type="ECO:0000256" key="7">
    <source>
        <dbReference type="ARBA" id="ARBA00022777"/>
    </source>
</evidence>
<dbReference type="GO" id="GO:0016301">
    <property type="term" value="F:kinase activity"/>
    <property type="evidence" value="ECO:0007669"/>
    <property type="project" value="UniProtKB-KW"/>
</dbReference>
<dbReference type="GO" id="GO:0016020">
    <property type="term" value="C:membrane"/>
    <property type="evidence" value="ECO:0007669"/>
    <property type="project" value="InterPro"/>
</dbReference>
<dbReference type="AlphaFoldDB" id="D1AQH5"/>
<keyword evidence="7" id="KW-0418">Kinase</keyword>
<protein>
    <submittedName>
        <fullName evidence="9">PTS system fructose subfamily IIA component</fullName>
    </submittedName>
</protein>
<sequence>MVGIIITGHANFALGMMSAVKLVFGSPENLKIVNFGEEDSSEVLENNIKTAIHELKECDGLLCFTDIAGGTPFQVASRLSMEEAEMRVISGTNLPMLLGVLSERDDMDLHELAEYALEVGREEVKEFIFIPYDNSITYESEDGGI</sequence>
<dbReference type="KEGG" id="str:Sterm_3396"/>
<dbReference type="NCBIfam" id="NF040761">
    <property type="entry name" value="AgaF"/>
    <property type="match status" value="1"/>
</dbReference>
<keyword evidence="6" id="KW-0598">Phosphotransferase system</keyword>
<dbReference type="STRING" id="526218.Sterm_3396"/>
<name>D1AQH5_SEBTE</name>
<keyword evidence="5" id="KW-0808">Transferase</keyword>
<feature type="domain" description="PTS EIIA type-4" evidence="8">
    <location>
        <begin position="1"/>
        <end position="124"/>
    </location>
</feature>
<organism evidence="9 10">
    <name type="scientific">Sebaldella termitidis (strain ATCC 33386 / NCTC 11300)</name>
    <dbReference type="NCBI Taxonomy" id="526218"/>
    <lineage>
        <taxon>Bacteria</taxon>
        <taxon>Fusobacteriati</taxon>
        <taxon>Fusobacteriota</taxon>
        <taxon>Fusobacteriia</taxon>
        <taxon>Fusobacteriales</taxon>
        <taxon>Leptotrichiaceae</taxon>
        <taxon>Sebaldella</taxon>
    </lineage>
</organism>
<dbReference type="RefSeq" id="WP_012862817.1">
    <property type="nucleotide sequence ID" value="NC_013517.1"/>
</dbReference>
<dbReference type="CDD" id="cd00006">
    <property type="entry name" value="PTS_IIA_man"/>
    <property type="match status" value="1"/>
</dbReference>
<evidence type="ECO:0000256" key="3">
    <source>
        <dbReference type="ARBA" id="ARBA00022490"/>
    </source>
</evidence>
<evidence type="ECO:0000256" key="4">
    <source>
        <dbReference type="ARBA" id="ARBA00022597"/>
    </source>
</evidence>
<dbReference type="PROSITE" id="PS51096">
    <property type="entry name" value="PTS_EIIA_TYPE_4"/>
    <property type="match status" value="1"/>
</dbReference>
<dbReference type="Gene3D" id="3.40.50.510">
    <property type="entry name" value="Phosphotransferase system, mannose-type IIA component"/>
    <property type="match status" value="1"/>
</dbReference>
<comment type="subcellular location">
    <subcellularLocation>
        <location evidence="1">Cytoplasm</location>
    </subcellularLocation>
</comment>
<dbReference type="GO" id="GO:0009401">
    <property type="term" value="P:phosphoenolpyruvate-dependent sugar phosphotransferase system"/>
    <property type="evidence" value="ECO:0007669"/>
    <property type="project" value="UniProtKB-KW"/>
</dbReference>
<keyword evidence="4" id="KW-0762">Sugar transport</keyword>
<keyword evidence="3" id="KW-0963">Cytoplasm</keyword>
<reference evidence="10" key="1">
    <citation type="submission" date="2009-09" db="EMBL/GenBank/DDBJ databases">
        <title>The complete chromosome of Sebaldella termitidis ATCC 33386.</title>
        <authorList>
            <consortium name="US DOE Joint Genome Institute (JGI-PGF)"/>
            <person name="Lucas S."/>
            <person name="Copeland A."/>
            <person name="Lapidus A."/>
            <person name="Glavina del Rio T."/>
            <person name="Dalin E."/>
            <person name="Tice H."/>
            <person name="Bruce D."/>
            <person name="Goodwin L."/>
            <person name="Pitluck S."/>
            <person name="Kyrpides N."/>
            <person name="Mavromatis K."/>
            <person name="Ivanova N."/>
            <person name="Mikhailova N."/>
            <person name="Sims D."/>
            <person name="Meincke L."/>
            <person name="Brettin T."/>
            <person name="Detter J.C."/>
            <person name="Han C."/>
            <person name="Larimer F."/>
            <person name="Land M."/>
            <person name="Hauser L."/>
            <person name="Markowitz V."/>
            <person name="Cheng J.F."/>
            <person name="Hugenholtz P."/>
            <person name="Woyke T."/>
            <person name="Wu D."/>
            <person name="Eisen J.A."/>
        </authorList>
    </citation>
    <scope>NUCLEOTIDE SEQUENCE [LARGE SCALE GENOMIC DNA]</scope>
    <source>
        <strain evidence="10">ATCC 33386 / NCTC 11300</strain>
    </source>
</reference>
<proteinExistence type="predicted"/>